<evidence type="ECO:0000313" key="1">
    <source>
        <dbReference type="EMBL" id="KKM72138.1"/>
    </source>
</evidence>
<dbReference type="EMBL" id="LAZR01009523">
    <property type="protein sequence ID" value="KKM72138.1"/>
    <property type="molecule type" value="Genomic_DNA"/>
</dbReference>
<sequence length="343" mass="38085">MAWVTDTIPFTPTGTLFPSTMEGRELYFIDRGTRFYLYNYSTQTWLQKANPSVDSGRLGGGIKRGGSVYWPGRTQIHIYNINGDSWSVSATAAIAALRCMCFEDDDTIWCYSQVAGPFDKVMKYVISTNTWTAGGNDSAYNISNNVLWKAGELYVGTNNGVRKYVTATEVYSSVDVADGRDFLVGHDPDFLNYIDGAGDYGYWKYSDASLNDDAVLADTITAGWERFANLSPSHLDVVAQADGTTTLAIMVGALVFPTDPLARVSGLIHRYDRLKGIYQLEMFIGDVSTAFSLLHEGRKGGTLDPATLLARMDEAERRLTETLRQAFEADKLRQRIPGPYDFF</sequence>
<dbReference type="SUPFAM" id="SSF50965">
    <property type="entry name" value="Galactose oxidase, central domain"/>
    <property type="match status" value="1"/>
</dbReference>
<gene>
    <name evidence="1" type="ORF">LCGC14_1423510</name>
</gene>
<protein>
    <submittedName>
        <fullName evidence="1">Uncharacterized protein</fullName>
    </submittedName>
</protein>
<dbReference type="InterPro" id="IPR011043">
    <property type="entry name" value="Gal_Oxase/kelch_b-propeller"/>
</dbReference>
<dbReference type="Gene3D" id="2.130.10.10">
    <property type="entry name" value="YVTN repeat-like/Quinoprotein amine dehydrogenase"/>
    <property type="match status" value="1"/>
</dbReference>
<organism evidence="1">
    <name type="scientific">marine sediment metagenome</name>
    <dbReference type="NCBI Taxonomy" id="412755"/>
    <lineage>
        <taxon>unclassified sequences</taxon>
        <taxon>metagenomes</taxon>
        <taxon>ecological metagenomes</taxon>
    </lineage>
</organism>
<proteinExistence type="predicted"/>
<dbReference type="InterPro" id="IPR015943">
    <property type="entry name" value="WD40/YVTN_repeat-like_dom_sf"/>
</dbReference>
<comment type="caution">
    <text evidence="1">The sequence shown here is derived from an EMBL/GenBank/DDBJ whole genome shotgun (WGS) entry which is preliminary data.</text>
</comment>
<dbReference type="AlphaFoldDB" id="A0A0F9JR39"/>
<name>A0A0F9JR39_9ZZZZ</name>
<accession>A0A0F9JR39</accession>
<reference evidence="1" key="1">
    <citation type="journal article" date="2015" name="Nature">
        <title>Complex archaea that bridge the gap between prokaryotes and eukaryotes.</title>
        <authorList>
            <person name="Spang A."/>
            <person name="Saw J.H."/>
            <person name="Jorgensen S.L."/>
            <person name="Zaremba-Niedzwiedzka K."/>
            <person name="Martijn J."/>
            <person name="Lind A.E."/>
            <person name="van Eijk R."/>
            <person name="Schleper C."/>
            <person name="Guy L."/>
            <person name="Ettema T.J."/>
        </authorList>
    </citation>
    <scope>NUCLEOTIDE SEQUENCE</scope>
</reference>